<dbReference type="Proteomes" id="UP000761534">
    <property type="component" value="Unassembled WGS sequence"/>
</dbReference>
<organism evidence="1 2">
    <name type="scientific">Trichomonascus ciferrii</name>
    <dbReference type="NCBI Taxonomy" id="44093"/>
    <lineage>
        <taxon>Eukaryota</taxon>
        <taxon>Fungi</taxon>
        <taxon>Dikarya</taxon>
        <taxon>Ascomycota</taxon>
        <taxon>Saccharomycotina</taxon>
        <taxon>Dipodascomycetes</taxon>
        <taxon>Dipodascales</taxon>
        <taxon>Trichomonascaceae</taxon>
        <taxon>Trichomonascus</taxon>
        <taxon>Trichomonascus ciferrii complex</taxon>
    </lineage>
</organism>
<evidence type="ECO:0000313" key="1">
    <source>
        <dbReference type="EMBL" id="KAA8907630.1"/>
    </source>
</evidence>
<reference evidence="1" key="1">
    <citation type="journal article" date="2019" name="G3 (Bethesda)">
        <title>Genome Assemblies of Two Rare Opportunistic Yeast Pathogens: Diutina rugosa (syn. Candida rugosa) and Trichomonascus ciferrii (syn. Candida ciferrii).</title>
        <authorList>
            <person name="Mixao V."/>
            <person name="Saus E."/>
            <person name="Hansen A.P."/>
            <person name="Lass-Florl C."/>
            <person name="Gabaldon T."/>
        </authorList>
    </citation>
    <scope>NUCLEOTIDE SEQUENCE</scope>
    <source>
        <strain evidence="1">CBS 4856</strain>
    </source>
</reference>
<dbReference type="EMBL" id="SWFS01000376">
    <property type="protein sequence ID" value="KAA8907630.1"/>
    <property type="molecule type" value="Genomic_DNA"/>
</dbReference>
<proteinExistence type="predicted"/>
<sequence>MPALINTAASNDVVPQGVSAEMAVQFNGNDKVDVEKRFLGCLLDKICPHHHHEDNCCYEDSCSSSDESCSDSSSNCDSCGSSWSSCSCSSDDSYDPCGSDYSNHRSCDNHHSDNDWSSSCGDSSSSGCGYGCGDTNCVHKRAVEVRPPIYNGSDLMFDKREANAANGGPRIPKTLLGVAAIAAVGAAAVFN</sequence>
<keyword evidence="2" id="KW-1185">Reference proteome</keyword>
<protein>
    <submittedName>
        <fullName evidence="1">Uncharacterized protein</fullName>
    </submittedName>
</protein>
<evidence type="ECO:0000313" key="2">
    <source>
        <dbReference type="Proteomes" id="UP000761534"/>
    </source>
</evidence>
<accession>A0A642UY02</accession>
<comment type="caution">
    <text evidence="1">The sequence shown here is derived from an EMBL/GenBank/DDBJ whole genome shotgun (WGS) entry which is preliminary data.</text>
</comment>
<dbReference type="VEuPathDB" id="FungiDB:TRICI_004921"/>
<name>A0A642UY02_9ASCO</name>
<gene>
    <name evidence="1" type="ORF">TRICI_004921</name>
</gene>
<dbReference type="AlphaFoldDB" id="A0A642UY02"/>